<dbReference type="InterPro" id="IPR023577">
    <property type="entry name" value="CYTH_domain"/>
</dbReference>
<dbReference type="EMBL" id="JAEKNN010000026">
    <property type="protein sequence ID" value="MBJ7608901.1"/>
    <property type="molecule type" value="Genomic_DNA"/>
</dbReference>
<feature type="compositionally biased region" description="Basic residues" evidence="1">
    <location>
        <begin position="1"/>
        <end position="12"/>
    </location>
</feature>
<evidence type="ECO:0000313" key="3">
    <source>
        <dbReference type="EMBL" id="MBJ7608901.1"/>
    </source>
</evidence>
<evidence type="ECO:0000313" key="4">
    <source>
        <dbReference type="Proteomes" id="UP000614410"/>
    </source>
</evidence>
<dbReference type="AlphaFoldDB" id="A0A934NG56"/>
<dbReference type="Gene3D" id="2.40.320.10">
    <property type="entry name" value="Hypothetical Protein Pfu-838710-001"/>
    <property type="match status" value="1"/>
</dbReference>
<dbReference type="SMART" id="SM01118">
    <property type="entry name" value="CYTH"/>
    <property type="match status" value="1"/>
</dbReference>
<dbReference type="CDD" id="cd07374">
    <property type="entry name" value="CYTH-like_Pase"/>
    <property type="match status" value="1"/>
</dbReference>
<dbReference type="SUPFAM" id="SSF55154">
    <property type="entry name" value="CYTH-like phosphatases"/>
    <property type="match status" value="1"/>
</dbReference>
<protein>
    <submittedName>
        <fullName evidence="3">CYTH domain-containing protein</fullName>
    </submittedName>
</protein>
<proteinExistence type="predicted"/>
<gene>
    <name evidence="3" type="ORF">JF887_05660</name>
</gene>
<organism evidence="3 4">
    <name type="scientific">Candidatus Amunia macphersoniae</name>
    <dbReference type="NCBI Taxonomy" id="3127014"/>
    <lineage>
        <taxon>Bacteria</taxon>
        <taxon>Bacillati</taxon>
        <taxon>Candidatus Dormiibacterota</taxon>
        <taxon>Candidatus Dormibacteria</taxon>
        <taxon>Candidatus Aeolococcales</taxon>
        <taxon>Candidatus Aeolococcaceae</taxon>
        <taxon>Candidatus Amunia</taxon>
    </lineage>
</organism>
<dbReference type="Proteomes" id="UP000614410">
    <property type="component" value="Unassembled WGS sequence"/>
</dbReference>
<evidence type="ECO:0000256" key="1">
    <source>
        <dbReference type="SAM" id="MobiDB-lite"/>
    </source>
</evidence>
<dbReference type="InterPro" id="IPR033469">
    <property type="entry name" value="CYTH-like_dom_sf"/>
</dbReference>
<feature type="region of interest" description="Disordered" evidence="1">
    <location>
        <begin position="1"/>
        <end position="27"/>
    </location>
</feature>
<reference evidence="3 4" key="1">
    <citation type="submission" date="2020-10" db="EMBL/GenBank/DDBJ databases">
        <title>Ca. Dormibacterota MAGs.</title>
        <authorList>
            <person name="Montgomery K."/>
        </authorList>
    </citation>
    <scope>NUCLEOTIDE SEQUENCE [LARGE SCALE GENOMIC DNA]</scope>
    <source>
        <strain evidence="3">Mitchell_Peninsula_5</strain>
    </source>
</reference>
<name>A0A934NG56_9BACT</name>
<comment type="caution">
    <text evidence="3">The sequence shown here is derived from an EMBL/GenBank/DDBJ whole genome shotgun (WGS) entry which is preliminary data.</text>
</comment>
<feature type="domain" description="CYTH" evidence="2">
    <location>
        <begin position="25"/>
        <end position="215"/>
    </location>
</feature>
<sequence length="221" mass="24684">MAGIRRVRRGRRLMGAPQHGQHAGTDEREVKLAVAEGFVLPRLDQLDAVTVVDRGDQMLDAAYWDTTDLALANAGVGVRHRNGVWTFKGRSRRERDAVVREELEIEGHPASFPPQLRERLSEWAAVGALQQVARLRTRRHQVDVQSSTGSAELVHDRVSILDGERQIGRFEEVEVEYPLGSETLADRLVALLVDHGATRDSTAKYVRALRALGHHPPEVML</sequence>
<evidence type="ECO:0000259" key="2">
    <source>
        <dbReference type="SMART" id="SM01118"/>
    </source>
</evidence>
<accession>A0A934NG56</accession>
<dbReference type="Pfam" id="PF01928">
    <property type="entry name" value="CYTH"/>
    <property type="match status" value="1"/>
</dbReference>